<dbReference type="Gene3D" id="3.80.10.10">
    <property type="entry name" value="Ribonuclease Inhibitor"/>
    <property type="match status" value="1"/>
</dbReference>
<dbReference type="Proteomes" id="UP001212997">
    <property type="component" value="Unassembled WGS sequence"/>
</dbReference>
<dbReference type="EMBL" id="JANAWD010000007">
    <property type="protein sequence ID" value="KAJ3491752.1"/>
    <property type="molecule type" value="Genomic_DNA"/>
</dbReference>
<reference evidence="1" key="1">
    <citation type="submission" date="2022-07" db="EMBL/GenBank/DDBJ databases">
        <title>Genome Sequence of Physisporinus lineatus.</title>
        <authorList>
            <person name="Buettner E."/>
        </authorList>
    </citation>
    <scope>NUCLEOTIDE SEQUENCE</scope>
    <source>
        <strain evidence="1">VT162</strain>
    </source>
</reference>
<comment type="caution">
    <text evidence="1">The sequence shown here is derived from an EMBL/GenBank/DDBJ whole genome shotgun (WGS) entry which is preliminary data.</text>
</comment>
<proteinExistence type="predicted"/>
<evidence type="ECO:0000313" key="2">
    <source>
        <dbReference type="Proteomes" id="UP001212997"/>
    </source>
</evidence>
<dbReference type="InterPro" id="IPR032675">
    <property type="entry name" value="LRR_dom_sf"/>
</dbReference>
<keyword evidence="2" id="KW-1185">Reference proteome</keyword>
<protein>
    <submittedName>
        <fullName evidence="1">Uncharacterized protein</fullName>
    </submittedName>
</protein>
<evidence type="ECO:0000313" key="1">
    <source>
        <dbReference type="EMBL" id="KAJ3491752.1"/>
    </source>
</evidence>
<gene>
    <name evidence="1" type="ORF">NLI96_g454</name>
</gene>
<dbReference type="AlphaFoldDB" id="A0AAD5VCK8"/>
<accession>A0AAD5VCK8</accession>
<organism evidence="1 2">
    <name type="scientific">Meripilus lineatus</name>
    <dbReference type="NCBI Taxonomy" id="2056292"/>
    <lineage>
        <taxon>Eukaryota</taxon>
        <taxon>Fungi</taxon>
        <taxon>Dikarya</taxon>
        <taxon>Basidiomycota</taxon>
        <taxon>Agaricomycotina</taxon>
        <taxon>Agaricomycetes</taxon>
        <taxon>Polyporales</taxon>
        <taxon>Meripilaceae</taxon>
        <taxon>Meripilus</taxon>
    </lineage>
</organism>
<name>A0AAD5VCK8_9APHY</name>
<sequence length="463" mass="52464">MSLDLDTQAIMMSHLTAKKDVLAFMRTNRAHYDAGFQRLLQFRVVVHDRRLEDFCDFMLSGSIPRLPGLHQISFVYGWGLFRNPAKAHIVGRLVSVLQGARHIKKLDITHCEDFLKLDPQIGSAITSLEHLESLLLHNATQGLSLGLLKNLTSSVTTLDLAIYLERPLTFPEDDIRAAPTSAIATLALSLENLTLHRTSLAGNTIQFPKVKSLIMNESHGPDKACLAHTFPNLQRLSFETANHNYSMDRDEAREQRQVNRSVDQGDKATTLKFLSARLIDIYSWGFSGEFEEMIITEVLQYQHGMLPVVLNDALPRKLELNLSASQTSSYQFVQLLPDSIAPRLEELRMNIEMRMYDSDEGYSDLLTQIDQMLRARPGLPFIRSIQIRLIATGLRFKTSDGGKRSFGDADDYLLRLLPRKAAKNLLRNAPSLRNICIILEKSTGRRERIHFRVCEGELVQLPK</sequence>